<dbReference type="Proteomes" id="UP001189429">
    <property type="component" value="Unassembled WGS sequence"/>
</dbReference>
<gene>
    <name evidence="2" type="ORF">PCOR1329_LOCUS16537</name>
</gene>
<proteinExistence type="predicted"/>
<feature type="region of interest" description="Disordered" evidence="1">
    <location>
        <begin position="356"/>
        <end position="382"/>
    </location>
</feature>
<feature type="compositionally biased region" description="Low complexity" evidence="1">
    <location>
        <begin position="427"/>
        <end position="446"/>
    </location>
</feature>
<feature type="region of interest" description="Disordered" evidence="1">
    <location>
        <begin position="427"/>
        <end position="458"/>
    </location>
</feature>
<feature type="region of interest" description="Disordered" evidence="1">
    <location>
        <begin position="104"/>
        <end position="138"/>
    </location>
</feature>
<accession>A0ABN9R0H9</accession>
<evidence type="ECO:0000256" key="1">
    <source>
        <dbReference type="SAM" id="MobiDB-lite"/>
    </source>
</evidence>
<organism evidence="2 3">
    <name type="scientific">Prorocentrum cordatum</name>
    <dbReference type="NCBI Taxonomy" id="2364126"/>
    <lineage>
        <taxon>Eukaryota</taxon>
        <taxon>Sar</taxon>
        <taxon>Alveolata</taxon>
        <taxon>Dinophyceae</taxon>
        <taxon>Prorocentrales</taxon>
        <taxon>Prorocentraceae</taxon>
        <taxon>Prorocentrum</taxon>
    </lineage>
</organism>
<feature type="compositionally biased region" description="Basic and acidic residues" evidence="1">
    <location>
        <begin position="447"/>
        <end position="458"/>
    </location>
</feature>
<feature type="compositionally biased region" description="Low complexity" evidence="1">
    <location>
        <begin position="104"/>
        <end position="120"/>
    </location>
</feature>
<feature type="compositionally biased region" description="Basic and acidic residues" evidence="1">
    <location>
        <begin position="356"/>
        <end position="376"/>
    </location>
</feature>
<dbReference type="EMBL" id="CAUYUJ010005080">
    <property type="protein sequence ID" value="CAK0812192.1"/>
    <property type="molecule type" value="Genomic_DNA"/>
</dbReference>
<name>A0ABN9R0H9_9DINO</name>
<protein>
    <recommendedName>
        <fullName evidence="4">RNA-directed RNA polymerase</fullName>
    </recommendedName>
</protein>
<evidence type="ECO:0000313" key="2">
    <source>
        <dbReference type="EMBL" id="CAK0812192.1"/>
    </source>
</evidence>
<reference evidence="2" key="1">
    <citation type="submission" date="2023-10" db="EMBL/GenBank/DDBJ databases">
        <authorList>
            <person name="Chen Y."/>
            <person name="Shah S."/>
            <person name="Dougan E. K."/>
            <person name="Thang M."/>
            <person name="Chan C."/>
        </authorList>
    </citation>
    <scope>NUCLEOTIDE SEQUENCE [LARGE SCALE GENOMIC DNA]</scope>
</reference>
<sequence>DGDSEMYDKSQSHLLHSRAMACQLNAAGEGQFKKLPSRFHPIVLADVNDGVGLVKKEREWMEVETEAVGRIRCVSCDMAEVMEIDLADAPAWIFPLRKRMGEAAEGAPPAQAARTDSAAGGASGGRGGKGGGRRGDDSMDGATLKWAVRQTLANSRAIADMESSINDTFLISEQTWLSQAGLRGNKYYAESVKQLKEKAATDPSTDLGSLGPPWLTVFWIVLAEIKKHSQNGQYKDAANLFWDNHAKDKTPDEIALMARHFSFQVPRGEKSKRMEGMAKFKLHIAQGSAAGLALQELMMRTLTELQAQRLVGSAPRSQAERHLQQWLQRGVTGRDVFVGSGGGTAVDGGEGEEARLAAADEDRAQGRAEPAQEPRPEVSPAAYDSADVDVPIVVIMPLGLKPDGSPYDKTDVVVVFPELGRYDQAAVRARPARGEPPAEAPGLQAREALERPERPKRPERLEGLGALWARERRERPERLEALEGRGWLEGLERLEGLEGLGRPLREARRRGAGAAPSAGACCHCLPCPQALAATVQ</sequence>
<evidence type="ECO:0000313" key="3">
    <source>
        <dbReference type="Proteomes" id="UP001189429"/>
    </source>
</evidence>
<comment type="caution">
    <text evidence="2">The sequence shown here is derived from an EMBL/GenBank/DDBJ whole genome shotgun (WGS) entry which is preliminary data.</text>
</comment>
<keyword evidence="3" id="KW-1185">Reference proteome</keyword>
<feature type="non-terminal residue" evidence="2">
    <location>
        <position position="536"/>
    </location>
</feature>
<evidence type="ECO:0008006" key="4">
    <source>
        <dbReference type="Google" id="ProtNLM"/>
    </source>
</evidence>
<feature type="compositionally biased region" description="Gly residues" evidence="1">
    <location>
        <begin position="121"/>
        <end position="130"/>
    </location>
</feature>
<feature type="non-terminal residue" evidence="2">
    <location>
        <position position="1"/>
    </location>
</feature>